<feature type="region of interest" description="Disordered" evidence="1">
    <location>
        <begin position="59"/>
        <end position="78"/>
    </location>
</feature>
<evidence type="ECO:0000256" key="1">
    <source>
        <dbReference type="SAM" id="MobiDB-lite"/>
    </source>
</evidence>
<dbReference type="EMBL" id="BX294141">
    <property type="protein sequence ID" value="CAD78109.1"/>
    <property type="molecule type" value="Genomic_DNA"/>
</dbReference>
<evidence type="ECO:0000313" key="2">
    <source>
        <dbReference type="EMBL" id="CAD78109.1"/>
    </source>
</evidence>
<accession>Q7UH67</accession>
<name>Q7UH67_RHOBA</name>
<proteinExistence type="predicted"/>
<dbReference type="PATRIC" id="fig|243090.15.peg.2277"/>
<dbReference type="STRING" id="243090.RB4810"/>
<organism evidence="2 3">
    <name type="scientific">Rhodopirellula baltica (strain DSM 10527 / NCIMB 13988 / SH1)</name>
    <dbReference type="NCBI Taxonomy" id="243090"/>
    <lineage>
        <taxon>Bacteria</taxon>
        <taxon>Pseudomonadati</taxon>
        <taxon>Planctomycetota</taxon>
        <taxon>Planctomycetia</taxon>
        <taxon>Pirellulales</taxon>
        <taxon>Pirellulaceae</taxon>
        <taxon>Rhodopirellula</taxon>
    </lineage>
</organism>
<protein>
    <submittedName>
        <fullName evidence="2">Uncharacterized protein</fullName>
    </submittedName>
</protein>
<feature type="region of interest" description="Disordered" evidence="1">
    <location>
        <begin position="1"/>
        <end position="39"/>
    </location>
</feature>
<keyword evidence="3" id="KW-1185">Reference proteome</keyword>
<dbReference type="EnsemblBacteria" id="CAD78109">
    <property type="protein sequence ID" value="CAD78109"/>
    <property type="gene ID" value="RB4810"/>
</dbReference>
<dbReference type="Proteomes" id="UP000001025">
    <property type="component" value="Chromosome"/>
</dbReference>
<dbReference type="AlphaFoldDB" id="Q7UH67"/>
<evidence type="ECO:0000313" key="3">
    <source>
        <dbReference type="Proteomes" id="UP000001025"/>
    </source>
</evidence>
<reference evidence="2 3" key="1">
    <citation type="journal article" date="2003" name="Proc. Natl. Acad. Sci. U.S.A.">
        <title>Complete genome sequence of the marine planctomycete Pirellula sp. strain 1.</title>
        <authorList>
            <person name="Gloeckner F.O."/>
            <person name="Kube M."/>
            <person name="Bauer M."/>
            <person name="Teeling H."/>
            <person name="Lombardot T."/>
            <person name="Ludwig W."/>
            <person name="Gade D."/>
            <person name="Beck A."/>
            <person name="Borzym K."/>
            <person name="Heitmann K."/>
            <person name="Rabus R."/>
            <person name="Schlesner H."/>
            <person name="Amann R."/>
            <person name="Reinhardt R."/>
        </authorList>
    </citation>
    <scope>NUCLEOTIDE SEQUENCE [LARGE SCALE GENOMIC DNA]</scope>
    <source>
        <strain evidence="3">DSM 10527 / NCIMB 13988 / SH1</strain>
    </source>
</reference>
<dbReference type="KEGG" id="rba:RB4810"/>
<dbReference type="InParanoid" id="Q7UH67"/>
<gene>
    <name evidence="2" type="ordered locus">RB4810</name>
</gene>
<dbReference type="HOGENOM" id="CLU_2071250_0_0_0"/>
<sequence length="118" mass="13065">MAWQTNDCPLNAGVKQDRRMSQTGFTPLDSGGCKPVNVSHHRNCPPVSLKHERDTLAQRAKTGQIIDTSNSASAGKRRAEHYCPRPLFGGRAWNESRTFVPKCLRGWPLSSSGMTRTV</sequence>